<evidence type="ECO:0000256" key="1">
    <source>
        <dbReference type="ARBA" id="ARBA00022729"/>
    </source>
</evidence>
<dbReference type="Gene3D" id="2.60.40.10">
    <property type="entry name" value="Immunoglobulins"/>
    <property type="match status" value="1"/>
</dbReference>
<dbReference type="Gene3D" id="1.50.10.10">
    <property type="match status" value="1"/>
</dbReference>
<dbReference type="Proteomes" id="UP001501747">
    <property type="component" value="Unassembled WGS sequence"/>
</dbReference>
<feature type="signal peptide" evidence="3">
    <location>
        <begin position="1"/>
        <end position="28"/>
    </location>
</feature>
<feature type="domain" description="LamG-like jellyroll fold" evidence="4">
    <location>
        <begin position="1003"/>
        <end position="1136"/>
    </location>
</feature>
<evidence type="ECO:0000256" key="3">
    <source>
        <dbReference type="SAM" id="SignalP"/>
    </source>
</evidence>
<dbReference type="InterPro" id="IPR012341">
    <property type="entry name" value="6hp_glycosidase-like_sf"/>
</dbReference>
<dbReference type="Pfam" id="PF10633">
    <property type="entry name" value="NPCBM_assoc"/>
    <property type="match status" value="1"/>
</dbReference>
<keyword evidence="2" id="KW-1015">Disulfide bond</keyword>
<organism evidence="5 6">
    <name type="scientific">Allokutzneria multivorans</name>
    <dbReference type="NCBI Taxonomy" id="1142134"/>
    <lineage>
        <taxon>Bacteria</taxon>
        <taxon>Bacillati</taxon>
        <taxon>Actinomycetota</taxon>
        <taxon>Actinomycetes</taxon>
        <taxon>Pseudonocardiales</taxon>
        <taxon>Pseudonocardiaceae</taxon>
        <taxon>Allokutzneria</taxon>
    </lineage>
</organism>
<dbReference type="InterPro" id="IPR013783">
    <property type="entry name" value="Ig-like_fold"/>
</dbReference>
<evidence type="ECO:0000256" key="2">
    <source>
        <dbReference type="ARBA" id="ARBA00023157"/>
    </source>
</evidence>
<dbReference type="RefSeq" id="WP_344876990.1">
    <property type="nucleotide sequence ID" value="NZ_BAABAL010000016.1"/>
</dbReference>
<keyword evidence="1 3" id="KW-0732">Signal</keyword>
<dbReference type="InterPro" id="IPR006558">
    <property type="entry name" value="LamG-like"/>
</dbReference>
<reference evidence="6" key="1">
    <citation type="journal article" date="2019" name="Int. J. Syst. Evol. Microbiol.">
        <title>The Global Catalogue of Microorganisms (GCM) 10K type strain sequencing project: providing services to taxonomists for standard genome sequencing and annotation.</title>
        <authorList>
            <consortium name="The Broad Institute Genomics Platform"/>
            <consortium name="The Broad Institute Genome Sequencing Center for Infectious Disease"/>
            <person name="Wu L."/>
            <person name="Ma J."/>
        </authorList>
    </citation>
    <scope>NUCLEOTIDE SEQUENCE [LARGE SCALE GENOMIC DNA]</scope>
    <source>
        <strain evidence="6">JCM 17342</strain>
    </source>
</reference>
<keyword evidence="6" id="KW-1185">Reference proteome</keyword>
<proteinExistence type="predicted"/>
<dbReference type="InterPro" id="IPR008928">
    <property type="entry name" value="6-hairpin_glycosidase_sf"/>
</dbReference>
<name>A0ABP7SLX1_9PSEU</name>
<dbReference type="SMART" id="SM00560">
    <property type="entry name" value="LamGL"/>
    <property type="match status" value="1"/>
</dbReference>
<dbReference type="SUPFAM" id="SSF48208">
    <property type="entry name" value="Six-hairpin glycosidases"/>
    <property type="match status" value="1"/>
</dbReference>
<evidence type="ECO:0000313" key="6">
    <source>
        <dbReference type="Proteomes" id="UP001501747"/>
    </source>
</evidence>
<gene>
    <name evidence="5" type="ORF">GCM10022247_40250</name>
</gene>
<dbReference type="Pfam" id="PF13385">
    <property type="entry name" value="Laminin_G_3"/>
    <property type="match status" value="1"/>
</dbReference>
<feature type="chain" id="PRO_5045355429" description="LamG-like jellyroll fold domain-containing protein" evidence="3">
    <location>
        <begin position="29"/>
        <end position="1154"/>
    </location>
</feature>
<dbReference type="SUPFAM" id="SSF49899">
    <property type="entry name" value="Concanavalin A-like lectins/glucanases"/>
    <property type="match status" value="1"/>
</dbReference>
<sequence>MRVVFGAVRALVVGGVVSLVCASTPAWSDPQPRQGNPPGTLSQDYVDRVNDALRSNRDEWGDALLARPNGPTLEAMRPLLQPANTIGSLTESGFHYLPLTYPRPVAGTWQAKRAFSLHVADGSTLLTNWAKGWNSPQSVSFLVGQDGTEVYGSNQARLNTPALADGFLPVLENTYTDGTGAKVERTSFVHRIGGDDGPLVSHVKLTVTPQKGKATKVALALDTADVRDVDAEDGRLVRDGKTYAAFSPGGSWDSPRLTYRVAAGKQQSFYFVVANQPSDLGGVGADVAGFDAALAKVSAYWKRTLTEGAEVKVPEGYANDALKSMVLQNLVMSYQQSIGNGYESTDAVFAFVPEVALSIRALGLTGQFTAYRESLQELLRRGQGSEYFPNWEKGIKLQEAANYQLLTGDWSFLDANLPLFTGYLDDFTAQRAKDPNGLLAKQRYGTDVDGLIYGLHHQAQGWRGMRDFGVALRQIGQTELADRVAAEAESFHAALTKAIRASQHKLSDGTLFVPMSLLDPNAEKPYDSLTRSWDGSYWNITIPFILSTGIFAPGSPEAKGIRDYVLKHGGRFLGLTRFNLSTIDPGTCYSGSVGAFPLNAPGYKSSGFDEQYGFGWSKFLSDNHDRDLLALQFYGKLAHDLTPGTFIGGEGATIAPCPEMGEYYRSQFFPPLSANNATYVQTMRSLLVTEDNGPDGTPKRLNVMPSAPREWLLNGKTTSVERLPSMFGPVSFSVTSNLAQGNVTATVTPPPVRAGQPAASDLVLALRPPAGHKLVSATVNGASAKVDAAKSTVDLGALRSTAIVRAEYQAVPVEDPDQARPTALSADRKLFRPGEAVRLSGSVEALGSATVRGKVSVTAPNGWTVEKTASDFAVPSDGVIRGQAFTAGLTVPASTTPGDYDITVTTTPDSGKPRSHKLPVRVAVPSTKDYATLVKDAKPITYWRMDDTGVNVSDVSPNNVNGLYQGGALHGEPGAIEGDQNTSARLIGGFVEVPNARPFSSVGAYTHEAWIKVTAAVPQSLIEKYDSPGHRGFVLRLGAGNKLYAEILGAPGQPITEVTGTTTVTPGEWHHVAVTFNGSKLAVHLDGRVDAEVKSATPQLAGDSSLKIGARGDDLNQRLSGWVDEVALYDRELSQREIDSHYVKGKLGNPFGNP</sequence>
<comment type="caution">
    <text evidence="5">The sequence shown here is derived from an EMBL/GenBank/DDBJ whole genome shotgun (WGS) entry which is preliminary data.</text>
</comment>
<accession>A0ABP7SLX1</accession>
<dbReference type="InterPro" id="IPR018905">
    <property type="entry name" value="A-galactase_NEW3"/>
</dbReference>
<evidence type="ECO:0000259" key="4">
    <source>
        <dbReference type="SMART" id="SM00560"/>
    </source>
</evidence>
<dbReference type="EMBL" id="BAABAL010000016">
    <property type="protein sequence ID" value="GAA4013429.1"/>
    <property type="molecule type" value="Genomic_DNA"/>
</dbReference>
<protein>
    <recommendedName>
        <fullName evidence="4">LamG-like jellyroll fold domain-containing protein</fullName>
    </recommendedName>
</protein>
<dbReference type="InterPro" id="IPR013320">
    <property type="entry name" value="ConA-like_dom_sf"/>
</dbReference>
<dbReference type="Gene3D" id="2.60.120.200">
    <property type="match status" value="1"/>
</dbReference>
<evidence type="ECO:0000313" key="5">
    <source>
        <dbReference type="EMBL" id="GAA4013429.1"/>
    </source>
</evidence>